<dbReference type="Gene3D" id="1.20.1250.20">
    <property type="entry name" value="MFS general substrate transporter like domains"/>
    <property type="match status" value="2"/>
</dbReference>
<evidence type="ECO:0000256" key="2">
    <source>
        <dbReference type="ARBA" id="ARBA00008335"/>
    </source>
</evidence>
<dbReference type="FunFam" id="1.20.1250.20:FF:000057">
    <property type="entry name" value="MFS general substrate transporter"/>
    <property type="match status" value="1"/>
</dbReference>
<feature type="transmembrane region" description="Helical" evidence="7">
    <location>
        <begin position="139"/>
        <end position="159"/>
    </location>
</feature>
<evidence type="ECO:0000256" key="6">
    <source>
        <dbReference type="ARBA" id="ARBA00023136"/>
    </source>
</evidence>
<feature type="transmembrane region" description="Helical" evidence="7">
    <location>
        <begin position="279"/>
        <end position="299"/>
    </location>
</feature>
<evidence type="ECO:0000259" key="8">
    <source>
        <dbReference type="PROSITE" id="PS50850"/>
    </source>
</evidence>
<evidence type="ECO:0000256" key="1">
    <source>
        <dbReference type="ARBA" id="ARBA00004141"/>
    </source>
</evidence>
<evidence type="ECO:0000313" key="10">
    <source>
        <dbReference type="Proteomes" id="UP000325672"/>
    </source>
</evidence>
<evidence type="ECO:0000256" key="4">
    <source>
        <dbReference type="ARBA" id="ARBA00022692"/>
    </source>
</evidence>
<dbReference type="Pfam" id="PF07690">
    <property type="entry name" value="MFS_1"/>
    <property type="match status" value="1"/>
</dbReference>
<dbReference type="Proteomes" id="UP000325672">
    <property type="component" value="Unassembled WGS sequence"/>
</dbReference>
<feature type="transmembrane region" description="Helical" evidence="7">
    <location>
        <begin position="433"/>
        <end position="456"/>
    </location>
</feature>
<feature type="transmembrane region" description="Helical" evidence="7">
    <location>
        <begin position="402"/>
        <end position="421"/>
    </location>
</feature>
<dbReference type="GeneID" id="43647187"/>
<feature type="transmembrane region" description="Helical" evidence="7">
    <location>
        <begin position="171"/>
        <end position="190"/>
    </location>
</feature>
<feature type="transmembrane region" description="Helical" evidence="7">
    <location>
        <begin position="343"/>
        <end position="363"/>
    </location>
</feature>
<evidence type="ECO:0000256" key="5">
    <source>
        <dbReference type="ARBA" id="ARBA00022989"/>
    </source>
</evidence>
<feature type="domain" description="Major facilitator superfamily (MFS) profile" evidence="8">
    <location>
        <begin position="42"/>
        <end position="453"/>
    </location>
</feature>
<dbReference type="PANTHER" id="PTHR43791">
    <property type="entry name" value="PERMEASE-RELATED"/>
    <property type="match status" value="1"/>
</dbReference>
<dbReference type="EMBL" id="ML743627">
    <property type="protein sequence ID" value="KAE8132757.1"/>
    <property type="molecule type" value="Genomic_DNA"/>
</dbReference>
<keyword evidence="4 7" id="KW-0812">Transmembrane</keyword>
<evidence type="ECO:0000256" key="3">
    <source>
        <dbReference type="ARBA" id="ARBA00022448"/>
    </source>
</evidence>
<evidence type="ECO:0000256" key="7">
    <source>
        <dbReference type="SAM" id="Phobius"/>
    </source>
</evidence>
<dbReference type="InterPro" id="IPR020846">
    <property type="entry name" value="MFS_dom"/>
</dbReference>
<dbReference type="PANTHER" id="PTHR43791:SF92">
    <property type="entry name" value="AGL026WP"/>
    <property type="match status" value="1"/>
</dbReference>
<sequence>MEEVKKSLSNSKYPLKEVECGLTDEERQTLEKRFVRKLDIRLMPMLVLIYIMNYLDRNAIAAAKLGGITEDLQLSSVQFQTCVSILFVGYILMQIPSNLFLSKIGKPALYLPSCMIAWGILCAASGAVQDYDGLLACRFLLGFVEAAYFPGCMVTLSAWYTRKELSLRTAILYCGSLLAGAFSGLIAAGITDNMDGVRGLLAWRWLFIIEGAITVAIAFCAYFVLPNFPHNTTGISDQERQLAMWRLSQDTGEGNLEDSDGNQESLFHGFKECMADWKVWFLVILVFGAMSSGTINSFFPTVVESLGKGRIETLLLTAPPYLLSCIVAMAVSRNADRTGERYFHFSIPLWISIAGFIISMTTTQLGPRYFAMMIMLPGVYTAFIIGITWVANTIPRPAAKRAAALAFANAVANCASIYSPYLYPDSGAPRFVLAMSVNTGTSLLSIVTATGFRFLLQRLNKKAEREESEAMENGDQVVNRYRYLV</sequence>
<feature type="transmembrane region" description="Helical" evidence="7">
    <location>
        <begin position="107"/>
        <end position="127"/>
    </location>
</feature>
<proteinExistence type="inferred from homology"/>
<dbReference type="RefSeq" id="XP_031908820.1">
    <property type="nucleotide sequence ID" value="XM_032062977.1"/>
</dbReference>
<accession>A0A5N6SFP7</accession>
<gene>
    <name evidence="9" type="ORF">BDV38DRAFT_296665</name>
</gene>
<dbReference type="InterPro" id="IPR011701">
    <property type="entry name" value="MFS"/>
</dbReference>
<name>A0A5N6SFP7_ASPPS</name>
<dbReference type="GO" id="GO:0016020">
    <property type="term" value="C:membrane"/>
    <property type="evidence" value="ECO:0007669"/>
    <property type="project" value="UniProtKB-SubCell"/>
</dbReference>
<evidence type="ECO:0000313" key="9">
    <source>
        <dbReference type="EMBL" id="KAE8132757.1"/>
    </source>
</evidence>
<comment type="similarity">
    <text evidence="2">Belongs to the major facilitator superfamily.</text>
</comment>
<keyword evidence="3" id="KW-0813">Transport</keyword>
<feature type="transmembrane region" description="Helical" evidence="7">
    <location>
        <begin position="75"/>
        <end position="95"/>
    </location>
</feature>
<reference evidence="9 10" key="1">
    <citation type="submission" date="2019-04" db="EMBL/GenBank/DDBJ databases">
        <title>Friends and foes A comparative genomics study of 23 Aspergillus species from section Flavi.</title>
        <authorList>
            <consortium name="DOE Joint Genome Institute"/>
            <person name="Kjaerbolling I."/>
            <person name="Vesth T."/>
            <person name="Frisvad J.C."/>
            <person name="Nybo J.L."/>
            <person name="Theobald S."/>
            <person name="Kildgaard S."/>
            <person name="Isbrandt T."/>
            <person name="Kuo A."/>
            <person name="Sato A."/>
            <person name="Lyhne E.K."/>
            <person name="Kogle M.E."/>
            <person name="Wiebenga A."/>
            <person name="Kun R.S."/>
            <person name="Lubbers R.J."/>
            <person name="Makela M.R."/>
            <person name="Barry K."/>
            <person name="Chovatia M."/>
            <person name="Clum A."/>
            <person name="Daum C."/>
            <person name="Haridas S."/>
            <person name="He G."/>
            <person name="LaButti K."/>
            <person name="Lipzen A."/>
            <person name="Mondo S."/>
            <person name="Riley R."/>
            <person name="Salamov A."/>
            <person name="Simmons B.A."/>
            <person name="Magnuson J.K."/>
            <person name="Henrissat B."/>
            <person name="Mortensen U.H."/>
            <person name="Larsen T.O."/>
            <person name="Devries R.P."/>
            <person name="Grigoriev I.V."/>
            <person name="Machida M."/>
            <person name="Baker S.E."/>
            <person name="Andersen M.R."/>
        </authorList>
    </citation>
    <scope>NUCLEOTIDE SEQUENCE [LARGE SCALE GENOMIC DNA]</scope>
    <source>
        <strain evidence="9 10">CBS 117625</strain>
    </source>
</reference>
<dbReference type="OrthoDB" id="2250022at2759"/>
<protein>
    <submittedName>
        <fullName evidence="9">MFS general substrate transporter</fullName>
    </submittedName>
</protein>
<dbReference type="PROSITE" id="PS50850">
    <property type="entry name" value="MFS"/>
    <property type="match status" value="1"/>
</dbReference>
<dbReference type="InterPro" id="IPR036259">
    <property type="entry name" value="MFS_trans_sf"/>
</dbReference>
<dbReference type="GO" id="GO:0022857">
    <property type="term" value="F:transmembrane transporter activity"/>
    <property type="evidence" value="ECO:0007669"/>
    <property type="project" value="InterPro"/>
</dbReference>
<feature type="transmembrane region" description="Helical" evidence="7">
    <location>
        <begin position="311"/>
        <end position="331"/>
    </location>
</feature>
<dbReference type="SUPFAM" id="SSF103473">
    <property type="entry name" value="MFS general substrate transporter"/>
    <property type="match status" value="1"/>
</dbReference>
<feature type="transmembrane region" description="Helical" evidence="7">
    <location>
        <begin position="202"/>
        <end position="225"/>
    </location>
</feature>
<dbReference type="FunFam" id="1.20.1250.20:FF:000013">
    <property type="entry name" value="MFS general substrate transporter"/>
    <property type="match status" value="1"/>
</dbReference>
<keyword evidence="10" id="KW-1185">Reference proteome</keyword>
<dbReference type="AlphaFoldDB" id="A0A5N6SFP7"/>
<keyword evidence="6 7" id="KW-0472">Membrane</keyword>
<organism evidence="9 10">
    <name type="scientific">Aspergillus pseudotamarii</name>
    <dbReference type="NCBI Taxonomy" id="132259"/>
    <lineage>
        <taxon>Eukaryota</taxon>
        <taxon>Fungi</taxon>
        <taxon>Dikarya</taxon>
        <taxon>Ascomycota</taxon>
        <taxon>Pezizomycotina</taxon>
        <taxon>Eurotiomycetes</taxon>
        <taxon>Eurotiomycetidae</taxon>
        <taxon>Eurotiales</taxon>
        <taxon>Aspergillaceae</taxon>
        <taxon>Aspergillus</taxon>
        <taxon>Aspergillus subgen. Circumdati</taxon>
    </lineage>
</organism>
<feature type="transmembrane region" description="Helical" evidence="7">
    <location>
        <begin position="369"/>
        <end position="390"/>
    </location>
</feature>
<keyword evidence="5 7" id="KW-1133">Transmembrane helix</keyword>
<comment type="subcellular location">
    <subcellularLocation>
        <location evidence="1">Membrane</location>
        <topology evidence="1">Multi-pass membrane protein</topology>
    </subcellularLocation>
</comment>